<reference evidence="1" key="1">
    <citation type="journal article" date="2020" name="New Phytol.">
        <title>Comparative genomics reveals dynamic genome evolution in host specialist ectomycorrhizal fungi.</title>
        <authorList>
            <person name="Lofgren L.A."/>
            <person name="Nguyen N.H."/>
            <person name="Vilgalys R."/>
            <person name="Ruytinx J."/>
            <person name="Liao H.L."/>
            <person name="Branco S."/>
            <person name="Kuo A."/>
            <person name="LaButti K."/>
            <person name="Lipzen A."/>
            <person name="Andreopoulos W."/>
            <person name="Pangilinan J."/>
            <person name="Riley R."/>
            <person name="Hundley H."/>
            <person name="Na H."/>
            <person name="Barry K."/>
            <person name="Grigoriev I.V."/>
            <person name="Stajich J.E."/>
            <person name="Kennedy P.G."/>
        </authorList>
    </citation>
    <scope>NUCLEOTIDE SEQUENCE</scope>
    <source>
        <strain evidence="1">FC423</strain>
    </source>
</reference>
<dbReference type="AlphaFoldDB" id="A0A9P7EYB1"/>
<evidence type="ECO:0000313" key="2">
    <source>
        <dbReference type="Proteomes" id="UP000823399"/>
    </source>
</evidence>
<name>A0A9P7EYB1_9AGAM</name>
<dbReference type="RefSeq" id="XP_041287799.1">
    <property type="nucleotide sequence ID" value="XM_041429622.1"/>
</dbReference>
<dbReference type="GeneID" id="64691881"/>
<dbReference type="Gene3D" id="3.40.50.10810">
    <property type="entry name" value="Tandem AAA-ATPase domain"/>
    <property type="match status" value="1"/>
</dbReference>
<proteinExistence type="predicted"/>
<sequence length="53" mass="6246">MHFLIPERFALTDESHLNDADHEVKVKELHQQLESLMLHRLKLDVLTSLPTKK</sequence>
<dbReference type="EMBL" id="JABBWM010000075">
    <property type="protein sequence ID" value="KAG2095284.1"/>
    <property type="molecule type" value="Genomic_DNA"/>
</dbReference>
<dbReference type="InterPro" id="IPR038718">
    <property type="entry name" value="SNF2-like_sf"/>
</dbReference>
<dbReference type="Proteomes" id="UP000823399">
    <property type="component" value="Unassembled WGS sequence"/>
</dbReference>
<gene>
    <name evidence="1" type="ORF">F5147DRAFT_402840</name>
</gene>
<keyword evidence="2" id="KW-1185">Reference proteome</keyword>
<dbReference type="OrthoDB" id="5857104at2759"/>
<comment type="caution">
    <text evidence="1">The sequence shown here is derived from an EMBL/GenBank/DDBJ whole genome shotgun (WGS) entry which is preliminary data.</text>
</comment>
<accession>A0A9P7EYB1</accession>
<protein>
    <submittedName>
        <fullName evidence="1">Uncharacterized protein</fullName>
    </submittedName>
</protein>
<organism evidence="1 2">
    <name type="scientific">Suillus discolor</name>
    <dbReference type="NCBI Taxonomy" id="1912936"/>
    <lineage>
        <taxon>Eukaryota</taxon>
        <taxon>Fungi</taxon>
        <taxon>Dikarya</taxon>
        <taxon>Basidiomycota</taxon>
        <taxon>Agaricomycotina</taxon>
        <taxon>Agaricomycetes</taxon>
        <taxon>Agaricomycetidae</taxon>
        <taxon>Boletales</taxon>
        <taxon>Suillineae</taxon>
        <taxon>Suillaceae</taxon>
        <taxon>Suillus</taxon>
    </lineage>
</organism>
<evidence type="ECO:0000313" key="1">
    <source>
        <dbReference type="EMBL" id="KAG2095284.1"/>
    </source>
</evidence>